<dbReference type="InterPro" id="IPR015943">
    <property type="entry name" value="WD40/YVTN_repeat-like_dom_sf"/>
</dbReference>
<dbReference type="InterPro" id="IPR001680">
    <property type="entry name" value="WD40_rpt"/>
</dbReference>
<comment type="caution">
    <text evidence="8">The sequence shown here is derived from an EMBL/GenBank/DDBJ whole genome shotgun (WGS) entry which is preliminary data.</text>
</comment>
<proteinExistence type="inferred from homology"/>
<dbReference type="SUPFAM" id="SSF50978">
    <property type="entry name" value="WD40 repeat-like"/>
    <property type="match status" value="1"/>
</dbReference>
<dbReference type="Gene3D" id="2.130.10.10">
    <property type="entry name" value="YVTN repeat-like/Quinoprotein amine dehydrogenase"/>
    <property type="match status" value="1"/>
</dbReference>
<name>A0A9P8QN67_9HYPO</name>
<keyword evidence="2" id="KW-0677">Repeat</keyword>
<accession>A0A9P8QN67</accession>
<evidence type="ECO:0000313" key="8">
    <source>
        <dbReference type="EMBL" id="KAH6605743.1"/>
    </source>
</evidence>
<feature type="region of interest" description="Disordered" evidence="7">
    <location>
        <begin position="195"/>
        <end position="229"/>
    </location>
</feature>
<feature type="compositionally biased region" description="Polar residues" evidence="7">
    <location>
        <begin position="195"/>
        <end position="205"/>
    </location>
</feature>
<keyword evidence="9" id="KW-1185">Reference proteome</keyword>
<comment type="function">
    <text evidence="3">Component of the regulatory network controlling carbon source utilization through ubiquitination and deubiquitination involving creA, creB, creC, creD and acrB. Required to prevent the proteolysis of the CreB deubiquitinating enzyme in the absence of carbon catabolite repression. CreB deubiquitinating enzyme stabilized in a complex with the CreC leads to the expression of genes such as those in the proline and quinate pathways.</text>
</comment>
<gene>
    <name evidence="8" type="ORF">Trco_004896</name>
</gene>
<comment type="similarity">
    <text evidence="4">Belongs to the WD repeat creC family.</text>
</comment>
<evidence type="ECO:0000256" key="1">
    <source>
        <dbReference type="ARBA" id="ARBA00022574"/>
    </source>
</evidence>
<dbReference type="GO" id="GO:0051286">
    <property type="term" value="C:cell tip"/>
    <property type="evidence" value="ECO:0007669"/>
    <property type="project" value="TreeGrafter"/>
</dbReference>
<reference evidence="8" key="1">
    <citation type="submission" date="2021-08" db="EMBL/GenBank/DDBJ databases">
        <title>Chromosome-Level Trichoderma cornu-damae using Hi-C Data.</title>
        <authorList>
            <person name="Kim C.S."/>
        </authorList>
    </citation>
    <scope>NUCLEOTIDE SEQUENCE</scope>
    <source>
        <strain evidence="8">KA19-0412C</strain>
    </source>
</reference>
<dbReference type="SMART" id="SM00320">
    <property type="entry name" value="WD40"/>
    <property type="match status" value="4"/>
</dbReference>
<organism evidence="8 9">
    <name type="scientific">Trichoderma cornu-damae</name>
    <dbReference type="NCBI Taxonomy" id="654480"/>
    <lineage>
        <taxon>Eukaryota</taxon>
        <taxon>Fungi</taxon>
        <taxon>Dikarya</taxon>
        <taxon>Ascomycota</taxon>
        <taxon>Pezizomycotina</taxon>
        <taxon>Sordariomycetes</taxon>
        <taxon>Hypocreomycetidae</taxon>
        <taxon>Hypocreales</taxon>
        <taxon>Hypocreaceae</taxon>
        <taxon>Trichoderma</taxon>
    </lineage>
</organism>
<feature type="compositionally biased region" description="Low complexity" evidence="7">
    <location>
        <begin position="422"/>
        <end position="434"/>
    </location>
</feature>
<dbReference type="Pfam" id="PF00400">
    <property type="entry name" value="WD40"/>
    <property type="match status" value="2"/>
</dbReference>
<evidence type="ECO:0000256" key="3">
    <source>
        <dbReference type="ARBA" id="ARBA00037241"/>
    </source>
</evidence>
<dbReference type="AlphaFoldDB" id="A0A9P8QN67"/>
<dbReference type="OrthoDB" id="3367at2759"/>
<evidence type="ECO:0000256" key="5">
    <source>
        <dbReference type="ARBA" id="ARBA00038682"/>
    </source>
</evidence>
<dbReference type="PANTHER" id="PTHR14107">
    <property type="entry name" value="WD REPEAT PROTEIN"/>
    <property type="match status" value="1"/>
</dbReference>
<dbReference type="InterPro" id="IPR051362">
    <property type="entry name" value="WD_repeat_creC_regulators"/>
</dbReference>
<feature type="region of interest" description="Disordered" evidence="7">
    <location>
        <begin position="414"/>
        <end position="434"/>
    </location>
</feature>
<feature type="repeat" description="WD" evidence="6">
    <location>
        <begin position="504"/>
        <end position="545"/>
    </location>
</feature>
<evidence type="ECO:0000256" key="6">
    <source>
        <dbReference type="PROSITE-ProRule" id="PRU00221"/>
    </source>
</evidence>
<dbReference type="InterPro" id="IPR036322">
    <property type="entry name" value="WD40_repeat_dom_sf"/>
</dbReference>
<dbReference type="PROSITE" id="PS50294">
    <property type="entry name" value="WD_REPEATS_REGION"/>
    <property type="match status" value="1"/>
</dbReference>
<protein>
    <submittedName>
        <fullName evidence="8">Catabolite repression crec</fullName>
    </submittedName>
</protein>
<keyword evidence="1 6" id="KW-0853">WD repeat</keyword>
<evidence type="ECO:0000256" key="7">
    <source>
        <dbReference type="SAM" id="MobiDB-lite"/>
    </source>
</evidence>
<dbReference type="GO" id="GO:0005634">
    <property type="term" value="C:nucleus"/>
    <property type="evidence" value="ECO:0007669"/>
    <property type="project" value="TreeGrafter"/>
</dbReference>
<feature type="region of interest" description="Disordered" evidence="7">
    <location>
        <begin position="595"/>
        <end position="633"/>
    </location>
</feature>
<dbReference type="PANTHER" id="PTHR14107:SF16">
    <property type="entry name" value="AT02583P"/>
    <property type="match status" value="1"/>
</dbReference>
<evidence type="ECO:0000256" key="4">
    <source>
        <dbReference type="ARBA" id="ARBA00038107"/>
    </source>
</evidence>
<dbReference type="GO" id="GO:0045013">
    <property type="term" value="P:carbon catabolite repression of transcription"/>
    <property type="evidence" value="ECO:0007669"/>
    <property type="project" value="TreeGrafter"/>
</dbReference>
<dbReference type="EMBL" id="JAIWOZ010000004">
    <property type="protein sequence ID" value="KAH6605743.1"/>
    <property type="molecule type" value="Genomic_DNA"/>
</dbReference>
<comment type="subunit">
    <text evidence="5">Interacts with creB.</text>
</comment>
<evidence type="ECO:0000256" key="2">
    <source>
        <dbReference type="ARBA" id="ARBA00022737"/>
    </source>
</evidence>
<sequence length="705" mass="76977">MSRSQSSWSAIPSRAAREKHSARIQTLYRLTNGVCLVYAADNRHCDVDPWYRLANHRQHVVRTGPPHLQPPVPRGDATFAIDECSVLPPPPRYPAGGAYGVGLGGIVPLIETNNTLSNPSGPEWQFLVGEGTYVLKEDLHLATPPPHPSEAPVVNPNPLATNPQPATAGTKMSVLSLDARPAPFFYKGPSATTLSLGGGTSSIQEHPNEGRYSTEGGMSSEDGRAASSEIPTSSITLGSAPAFGEGNSLLVPAVSKDVNKKKKPKNNVTKSNSSFISRVIVNDNLARRLTERPSDGLFAFANINRAFQWLDMSSPTKQDYLTKILFTKAHCLCHDVNVVTKSMSHIDVIMGFSTGEIIWWEPISQRYTRLNKNGIINNTPVSEIRWIPGSENLFLAAHMDGLLVVYDKEKEDGHLNPEEEGLNASGSGSEGELSNGSAIGNGIRINKSVHSKNQKTNPVAAWKLSNQRINAFAFSPDNRHLAVVSEDGTLRVIDYLKEELLDLYYSYYGGLSCVCWTPDGKYVLTGGQDDLISIWSMADSALVARCQGHWSWVSALAFDPWRCDDRNYRFGSVGEDGRLCLWDFSVGMLHRPKTAVPGRHRGSVSSRITAPQRTDTITSVHSGGKGSSGPEDEWEENAIAHPVRPRAEIPMLPPVLTHVVDGHPACWLAFTEDAVITSCKSGKNDLHSSKCRSDWLTKAKTLQAM</sequence>
<dbReference type="Proteomes" id="UP000827724">
    <property type="component" value="Unassembled WGS sequence"/>
</dbReference>
<dbReference type="GO" id="GO:0032153">
    <property type="term" value="C:cell division site"/>
    <property type="evidence" value="ECO:0007669"/>
    <property type="project" value="TreeGrafter"/>
</dbReference>
<evidence type="ECO:0000313" key="9">
    <source>
        <dbReference type="Proteomes" id="UP000827724"/>
    </source>
</evidence>
<dbReference type="PROSITE" id="PS50082">
    <property type="entry name" value="WD_REPEATS_2"/>
    <property type="match status" value="1"/>
</dbReference>
<feature type="compositionally biased region" description="Polar residues" evidence="7">
    <location>
        <begin position="603"/>
        <end position="621"/>
    </location>
</feature>